<proteinExistence type="predicted"/>
<evidence type="ECO:0000256" key="1">
    <source>
        <dbReference type="SAM" id="Phobius"/>
    </source>
</evidence>
<gene>
    <name evidence="2" type="ORF">P4H66_04680</name>
</gene>
<organism evidence="2 3">
    <name type="scientific">Paenibacillus dokdonensis</name>
    <dbReference type="NCBI Taxonomy" id="2567944"/>
    <lineage>
        <taxon>Bacteria</taxon>
        <taxon>Bacillati</taxon>
        <taxon>Bacillota</taxon>
        <taxon>Bacilli</taxon>
        <taxon>Bacillales</taxon>
        <taxon>Paenibacillaceae</taxon>
        <taxon>Paenibacillus</taxon>
    </lineage>
</organism>
<evidence type="ECO:0000313" key="3">
    <source>
        <dbReference type="Proteomes" id="UP001344632"/>
    </source>
</evidence>
<comment type="caution">
    <text evidence="2">The sequence shown here is derived from an EMBL/GenBank/DDBJ whole genome shotgun (WGS) entry which is preliminary data.</text>
</comment>
<feature type="transmembrane region" description="Helical" evidence="1">
    <location>
        <begin position="20"/>
        <end position="42"/>
    </location>
</feature>
<evidence type="ECO:0000313" key="2">
    <source>
        <dbReference type="EMBL" id="MEC0239165.1"/>
    </source>
</evidence>
<sequence>MMMNRTAGVLKMHWRDKWVWIYVPWVVLLFSFAINVIIGILINGQENINSGGIASIYVYMFIAILIVQAQTFPFSLGMNIRRTDYFIGTSLMCLLVSAGSSAILFLLSVVEDLSDGWGVNLGYFYLPFMSDLSPIARFGIFFVVMLHMFFLGFVISSIHRRFGRNGLYVFFTVLLLLSTIGSFAMTYYERWMDLFIWISHHYLELFVWMIPLIAVYALLSYGLLRRSTVS</sequence>
<dbReference type="RefSeq" id="WP_326086125.1">
    <property type="nucleotide sequence ID" value="NZ_JARLKZ010000003.1"/>
</dbReference>
<evidence type="ECO:0008006" key="4">
    <source>
        <dbReference type="Google" id="ProtNLM"/>
    </source>
</evidence>
<keyword evidence="1" id="KW-1133">Transmembrane helix</keyword>
<feature type="transmembrane region" description="Helical" evidence="1">
    <location>
        <begin position="54"/>
        <end position="73"/>
    </location>
</feature>
<feature type="transmembrane region" description="Helical" evidence="1">
    <location>
        <begin position="205"/>
        <end position="224"/>
    </location>
</feature>
<feature type="transmembrane region" description="Helical" evidence="1">
    <location>
        <begin position="135"/>
        <end position="155"/>
    </location>
</feature>
<feature type="transmembrane region" description="Helical" evidence="1">
    <location>
        <begin position="167"/>
        <end position="185"/>
    </location>
</feature>
<dbReference type="EMBL" id="JARLKZ010000003">
    <property type="protein sequence ID" value="MEC0239165.1"/>
    <property type="molecule type" value="Genomic_DNA"/>
</dbReference>
<dbReference type="Proteomes" id="UP001344632">
    <property type="component" value="Unassembled WGS sequence"/>
</dbReference>
<protein>
    <recommendedName>
        <fullName evidence="4">ABC transporter permease</fullName>
    </recommendedName>
</protein>
<keyword evidence="1" id="KW-0812">Transmembrane</keyword>
<name>A0ABU6GHC2_9BACL</name>
<accession>A0ABU6GHC2</accession>
<keyword evidence="1" id="KW-0472">Membrane</keyword>
<reference evidence="2 3" key="1">
    <citation type="submission" date="2023-03" db="EMBL/GenBank/DDBJ databases">
        <title>Bacillus Genome Sequencing.</title>
        <authorList>
            <person name="Dunlap C."/>
        </authorList>
    </citation>
    <scope>NUCLEOTIDE SEQUENCE [LARGE SCALE GENOMIC DNA]</scope>
    <source>
        <strain evidence="2 3">BD-525</strain>
    </source>
</reference>
<feature type="transmembrane region" description="Helical" evidence="1">
    <location>
        <begin position="85"/>
        <end position="110"/>
    </location>
</feature>
<keyword evidence="3" id="KW-1185">Reference proteome</keyword>